<evidence type="ECO:0000313" key="3">
    <source>
        <dbReference type="Proteomes" id="UP001207440"/>
    </source>
</evidence>
<organism evidence="2 3">
    <name type="scientific">Riemerella anatipestifer</name>
    <name type="common">Moraxella anatipestifer</name>
    <dbReference type="NCBI Taxonomy" id="34085"/>
    <lineage>
        <taxon>Bacteria</taxon>
        <taxon>Pseudomonadati</taxon>
        <taxon>Bacteroidota</taxon>
        <taxon>Flavobacteriia</taxon>
        <taxon>Flavobacteriales</taxon>
        <taxon>Weeksellaceae</taxon>
        <taxon>Riemerella</taxon>
    </lineage>
</organism>
<dbReference type="SUPFAM" id="SSF56935">
    <property type="entry name" value="Porins"/>
    <property type="match status" value="1"/>
</dbReference>
<protein>
    <submittedName>
        <fullName evidence="2">Porin</fullName>
    </submittedName>
</protein>
<dbReference type="Pfam" id="PF14121">
    <property type="entry name" value="Porin_10"/>
    <property type="match status" value="1"/>
</dbReference>
<name>A0AAP3AP13_RIEAN</name>
<evidence type="ECO:0000313" key="2">
    <source>
        <dbReference type="EMBL" id="MCW0524089.1"/>
    </source>
</evidence>
<gene>
    <name evidence="2" type="ORF">OKE68_07165</name>
</gene>
<dbReference type="InterPro" id="IPR025631">
    <property type="entry name" value="Porin_10"/>
</dbReference>
<proteinExistence type="predicted"/>
<evidence type="ECO:0000256" key="1">
    <source>
        <dbReference type="SAM" id="SignalP"/>
    </source>
</evidence>
<dbReference type="RefSeq" id="WP_222535081.1">
    <property type="nucleotide sequence ID" value="NZ_CP081925.1"/>
</dbReference>
<reference evidence="2" key="1">
    <citation type="submission" date="2022-10" db="EMBL/GenBank/DDBJ databases">
        <title>Sifting through the core-genome to identify putative cross-protective antigens against Riemerella anatipestifer.</title>
        <authorList>
            <person name="Zheng X."/>
            <person name="Zhang W."/>
        </authorList>
    </citation>
    <scope>NUCLEOTIDE SEQUENCE</scope>
    <source>
        <strain evidence="2">ZWRA178</strain>
    </source>
</reference>
<sequence>MRYIFFIVVLLASTWVKAQEKSVDKIKQDSLVIDRGEKDSAKVFIPTIQDYRYKKQFGQYQVFDTVFSIDKYYQFIQYNNRDVFGKVPFANVGAGFQDLVYSVNPEQNLTLLPTNKSHFIQGIQDIRYYDVKTPTTAFVYHNGVGNGGTLKSTYTQNIGQNFNFALDYTGLRSQGFYRRSLTSSNNFTVSAQFQSRNQKYQAYAHFTHQNVNAEEYGGIVSLDNFLNDTRFKNRNNLEVNLTGSDSRFSYRRYYYSHEFRPFSSERFPFKLRHSIFHQGNKYYFKQSSVESYFQQRGGGVLTEMPLVNKKYSENLSNTLSLLWDNEKFKLDAGIRHQSISLGTGNAQFDIYKENRLGAIGNLDINLWDKLKLQSFLEISRGAVFGNYLKTTNHLKLELIEGYFLDAKANFQSVVPSFNYLVNASLYPNFNYQWQDFKNQNILEIGGTLGLKWFDAKVSANYFRIDQMAYFNELYQPKQGSASVNISQIGGEALFKYGKFNFNPNLLFQAVLNNKDLLPLPHFVGRLNFYYQTPAFKKAAELQTGIQVYYFSKFNSREYAPVLNEFVLPSASAHSIGGQPIASAYFNMKVKRMLIYAEAQHFNTTFMKNRSYTAPYFPISDFRLNLGVVWYLFY</sequence>
<dbReference type="Proteomes" id="UP001207440">
    <property type="component" value="Unassembled WGS sequence"/>
</dbReference>
<feature type="signal peptide" evidence="1">
    <location>
        <begin position="1"/>
        <end position="18"/>
    </location>
</feature>
<dbReference type="AlphaFoldDB" id="A0AAP3AP13"/>
<comment type="caution">
    <text evidence="2">The sequence shown here is derived from an EMBL/GenBank/DDBJ whole genome shotgun (WGS) entry which is preliminary data.</text>
</comment>
<feature type="chain" id="PRO_5042968248" evidence="1">
    <location>
        <begin position="19"/>
        <end position="633"/>
    </location>
</feature>
<dbReference type="EMBL" id="JAOZYT010000040">
    <property type="protein sequence ID" value="MCW0524089.1"/>
    <property type="molecule type" value="Genomic_DNA"/>
</dbReference>
<keyword evidence="1" id="KW-0732">Signal</keyword>
<accession>A0AAP3AP13</accession>